<dbReference type="SUPFAM" id="SSF48317">
    <property type="entry name" value="Acid phosphatase/Vanadium-dependent haloperoxidase"/>
    <property type="match status" value="1"/>
</dbReference>
<feature type="transmembrane region" description="Helical" evidence="6">
    <location>
        <begin position="46"/>
        <end position="65"/>
    </location>
</feature>
<evidence type="ECO:0000256" key="6">
    <source>
        <dbReference type="SAM" id="Phobius"/>
    </source>
</evidence>
<keyword evidence="5 6" id="KW-0472">Membrane</keyword>
<dbReference type="InterPro" id="IPR043216">
    <property type="entry name" value="PAP-like"/>
</dbReference>
<dbReference type="PANTHER" id="PTHR10165:SF103">
    <property type="entry name" value="PHOSPHOLIPID PHOSPHATASE HOMOLOG 1.2 HOMOLOG"/>
    <property type="match status" value="1"/>
</dbReference>
<feature type="transmembrane region" description="Helical" evidence="6">
    <location>
        <begin position="77"/>
        <end position="99"/>
    </location>
</feature>
<dbReference type="Pfam" id="PF01569">
    <property type="entry name" value="PAP2"/>
    <property type="match status" value="1"/>
</dbReference>
<evidence type="ECO:0000259" key="7">
    <source>
        <dbReference type="SMART" id="SM00014"/>
    </source>
</evidence>
<dbReference type="InterPro" id="IPR000326">
    <property type="entry name" value="PAP2/HPO"/>
</dbReference>
<dbReference type="WBParaSite" id="ASIM_0000341901-mRNA-1">
    <property type="protein sequence ID" value="ASIM_0000341901-mRNA-1"/>
    <property type="gene ID" value="ASIM_0000341901"/>
</dbReference>
<feature type="transmembrane region" description="Helical" evidence="6">
    <location>
        <begin position="13"/>
        <end position="34"/>
    </location>
</feature>
<accession>A0A0M3J775</accession>
<organism evidence="8">
    <name type="scientific">Anisakis simplex</name>
    <name type="common">Herring worm</name>
    <dbReference type="NCBI Taxonomy" id="6269"/>
    <lineage>
        <taxon>Eukaryota</taxon>
        <taxon>Metazoa</taxon>
        <taxon>Ecdysozoa</taxon>
        <taxon>Nematoda</taxon>
        <taxon>Chromadorea</taxon>
        <taxon>Rhabditida</taxon>
        <taxon>Spirurina</taxon>
        <taxon>Ascaridomorpha</taxon>
        <taxon>Ascaridoidea</taxon>
        <taxon>Anisakidae</taxon>
        <taxon>Anisakis</taxon>
        <taxon>Anisakis simplex complex</taxon>
    </lineage>
</organism>
<evidence type="ECO:0000256" key="5">
    <source>
        <dbReference type="ARBA" id="ARBA00023136"/>
    </source>
</evidence>
<evidence type="ECO:0000313" key="8">
    <source>
        <dbReference type="WBParaSite" id="ASIM_0000341901-mRNA-1"/>
    </source>
</evidence>
<comment type="subcellular location">
    <subcellularLocation>
        <location evidence="1">Membrane</location>
        <topology evidence="1">Multi-pass membrane protein</topology>
    </subcellularLocation>
</comment>
<feature type="domain" description="Phosphatidic acid phosphatase type 2/haloperoxidase" evidence="7">
    <location>
        <begin position="1"/>
        <end position="92"/>
    </location>
</feature>
<dbReference type="GO" id="GO:0005886">
    <property type="term" value="C:plasma membrane"/>
    <property type="evidence" value="ECO:0007669"/>
    <property type="project" value="TreeGrafter"/>
</dbReference>
<dbReference type="GO" id="GO:0006644">
    <property type="term" value="P:phospholipid metabolic process"/>
    <property type="evidence" value="ECO:0007669"/>
    <property type="project" value="InterPro"/>
</dbReference>
<name>A0A0M3J775_ANISI</name>
<dbReference type="InterPro" id="IPR036938">
    <property type="entry name" value="PAP2/HPO_sf"/>
</dbReference>
<dbReference type="PANTHER" id="PTHR10165">
    <property type="entry name" value="LIPID PHOSPHATE PHOSPHATASE"/>
    <property type="match status" value="1"/>
</dbReference>
<keyword evidence="4 6" id="KW-1133">Transmembrane helix</keyword>
<sequence length="178" mass="19259">LGGPEARVRNARLSFYSGHASTAMNVAVFCVMYLQARLPRRIYGISLLPLFQTMLIGGALLVGYSRVSDNMHHPTDVMVGFAAGLMVALVSAKSILVYVGGPVGCRFVADGAVGVVVIRPLRVLASRPYPSCIWGVVDLPKAIHFAQLFRRRNVVYHSDDELIPFAAAESGQVIRTMG</sequence>
<dbReference type="Gene3D" id="1.20.144.10">
    <property type="entry name" value="Phosphatidic acid phosphatase type 2/haloperoxidase"/>
    <property type="match status" value="1"/>
</dbReference>
<evidence type="ECO:0000256" key="1">
    <source>
        <dbReference type="ARBA" id="ARBA00004141"/>
    </source>
</evidence>
<dbReference type="SMART" id="SM00014">
    <property type="entry name" value="acidPPc"/>
    <property type="match status" value="1"/>
</dbReference>
<proteinExistence type="inferred from homology"/>
<comment type="similarity">
    <text evidence="2">Belongs to the PA-phosphatase related phosphoesterase family.</text>
</comment>
<dbReference type="AlphaFoldDB" id="A0A0M3J775"/>
<keyword evidence="3 6" id="KW-0812">Transmembrane</keyword>
<evidence type="ECO:0000256" key="2">
    <source>
        <dbReference type="ARBA" id="ARBA00008816"/>
    </source>
</evidence>
<evidence type="ECO:0000256" key="3">
    <source>
        <dbReference type="ARBA" id="ARBA00022692"/>
    </source>
</evidence>
<reference evidence="8" key="1">
    <citation type="submission" date="2017-02" db="UniProtKB">
        <authorList>
            <consortium name="WormBaseParasite"/>
        </authorList>
    </citation>
    <scope>IDENTIFICATION</scope>
</reference>
<dbReference type="GO" id="GO:0046839">
    <property type="term" value="P:phospholipid dephosphorylation"/>
    <property type="evidence" value="ECO:0007669"/>
    <property type="project" value="TreeGrafter"/>
</dbReference>
<protein>
    <submittedName>
        <fullName evidence="8">AcidPPc domain-containing protein</fullName>
    </submittedName>
</protein>
<dbReference type="GO" id="GO:0008195">
    <property type="term" value="F:phosphatidate phosphatase activity"/>
    <property type="evidence" value="ECO:0007669"/>
    <property type="project" value="TreeGrafter"/>
</dbReference>
<dbReference type="GO" id="GO:0007165">
    <property type="term" value="P:signal transduction"/>
    <property type="evidence" value="ECO:0007669"/>
    <property type="project" value="TreeGrafter"/>
</dbReference>
<evidence type="ECO:0000256" key="4">
    <source>
        <dbReference type="ARBA" id="ARBA00022989"/>
    </source>
</evidence>